<evidence type="ECO:0000313" key="3">
    <source>
        <dbReference type="Proteomes" id="UP001521785"/>
    </source>
</evidence>
<sequence length="429" mass="49172">MAMTTSDILQLATCWSYVTPVRGTPEGYFYHIRSLVERPNNWANLGRNSWEVGIPARSYAPDPDFLPTIDSGSDTHTRADIAEAENAGSPILKLPKELFMDIAEYLELTDLMSFQSTCRQIARQVDSSVKAGKSVLTNGTTGDDRNERISQQYNQYFWRLRKYRFTELAALEKTSDVLAKERLLCVWCTDFHAATEFHQDQIPLNAHERMCIGATASLYICRHKSLKFHDLLDIKAACKADRRSSSPLLCTEQTCLNARIWYSRRSATYYLNTDHRLPVAEAPLVVEGFSHIGSVLHPRQRINELENWSSPSVQRGLINLDAYLCPHLRTSDIECYDLLLANIYQDGTYAPWRVLREGDAYWPMRVPAVPTRFVECEADKECGAQFYVEAYKCRPTHRLKAYLHVMRFLMVDTVGSRRWLAMTKVSESI</sequence>
<organism evidence="2 3">
    <name type="scientific">Paraconiothyrium brasiliense</name>
    <dbReference type="NCBI Taxonomy" id="300254"/>
    <lineage>
        <taxon>Eukaryota</taxon>
        <taxon>Fungi</taxon>
        <taxon>Dikarya</taxon>
        <taxon>Ascomycota</taxon>
        <taxon>Pezizomycotina</taxon>
        <taxon>Dothideomycetes</taxon>
        <taxon>Pleosporomycetidae</taxon>
        <taxon>Pleosporales</taxon>
        <taxon>Massarineae</taxon>
        <taxon>Didymosphaeriaceae</taxon>
        <taxon>Paraconiothyrium</taxon>
    </lineage>
</organism>
<evidence type="ECO:0000259" key="1">
    <source>
        <dbReference type="PROSITE" id="PS50181"/>
    </source>
</evidence>
<accession>A0ABR3RU84</accession>
<gene>
    <name evidence="2" type="ORF">SLS60_002904</name>
</gene>
<dbReference type="InterPro" id="IPR036047">
    <property type="entry name" value="F-box-like_dom_sf"/>
</dbReference>
<dbReference type="PROSITE" id="PS50181">
    <property type="entry name" value="FBOX"/>
    <property type="match status" value="1"/>
</dbReference>
<name>A0ABR3RU84_9PLEO</name>
<feature type="domain" description="F-box" evidence="1">
    <location>
        <begin position="88"/>
        <end position="135"/>
    </location>
</feature>
<keyword evidence="3" id="KW-1185">Reference proteome</keyword>
<dbReference type="InterPro" id="IPR001810">
    <property type="entry name" value="F-box_dom"/>
</dbReference>
<dbReference type="Proteomes" id="UP001521785">
    <property type="component" value="Unassembled WGS sequence"/>
</dbReference>
<reference evidence="2 3" key="1">
    <citation type="submission" date="2024-02" db="EMBL/GenBank/DDBJ databases">
        <title>De novo assembly and annotation of 12 fungi associated with fruit tree decline syndrome in Ontario, Canada.</title>
        <authorList>
            <person name="Sulman M."/>
            <person name="Ellouze W."/>
            <person name="Ilyukhin E."/>
        </authorList>
    </citation>
    <scope>NUCLEOTIDE SEQUENCE [LARGE SCALE GENOMIC DNA]</scope>
    <source>
        <strain evidence="2 3">M42-189</strain>
    </source>
</reference>
<dbReference type="SUPFAM" id="SSF81383">
    <property type="entry name" value="F-box domain"/>
    <property type="match status" value="1"/>
</dbReference>
<dbReference type="Pfam" id="PF00646">
    <property type="entry name" value="F-box"/>
    <property type="match status" value="1"/>
</dbReference>
<comment type="caution">
    <text evidence="2">The sequence shown here is derived from an EMBL/GenBank/DDBJ whole genome shotgun (WGS) entry which is preliminary data.</text>
</comment>
<dbReference type="EMBL" id="JAKJXO020000003">
    <property type="protein sequence ID" value="KAL1607965.1"/>
    <property type="molecule type" value="Genomic_DNA"/>
</dbReference>
<proteinExistence type="predicted"/>
<protein>
    <recommendedName>
        <fullName evidence="1">F-box domain-containing protein</fullName>
    </recommendedName>
</protein>
<evidence type="ECO:0000313" key="2">
    <source>
        <dbReference type="EMBL" id="KAL1607965.1"/>
    </source>
</evidence>